<reference evidence="1 2" key="1">
    <citation type="submission" date="2014-03" db="EMBL/GenBank/DDBJ databases">
        <title>Draft genome sequence of Deinococcus phoenicis 1P10ME.</title>
        <authorList>
            <person name="Stepanov V.G."/>
            <person name="Vaishampayan P."/>
            <person name="Venkateswaran K."/>
            <person name="Fox G.E."/>
        </authorList>
    </citation>
    <scope>NUCLEOTIDE SEQUENCE [LARGE SCALE GENOMIC DNA]</scope>
    <source>
        <strain evidence="1 2">1P10ME</strain>
    </source>
</reference>
<keyword evidence="2" id="KW-1185">Reference proteome</keyword>
<dbReference type="AlphaFoldDB" id="A0A016QSK9"/>
<organism evidence="1 2">
    <name type="scientific">Deinococcus phoenicis</name>
    <dbReference type="NCBI Taxonomy" id="1476583"/>
    <lineage>
        <taxon>Bacteria</taxon>
        <taxon>Thermotogati</taxon>
        <taxon>Deinococcota</taxon>
        <taxon>Deinococci</taxon>
        <taxon>Deinococcales</taxon>
        <taxon>Deinococcaceae</taxon>
        <taxon>Deinococcus</taxon>
    </lineage>
</organism>
<gene>
    <name evidence="1" type="ORF">DEIPH_ctg011orf0037</name>
</gene>
<sequence>MKRPTSRITRADRYRACPDESALLREVGRDAEPLKDAYLKAMRDRERGMLADAAD</sequence>
<dbReference type="PATRIC" id="fig|1476583.3.peg.663"/>
<evidence type="ECO:0000313" key="2">
    <source>
        <dbReference type="Proteomes" id="UP000020492"/>
    </source>
</evidence>
<protein>
    <submittedName>
        <fullName evidence="1">Uncharacterized protein</fullName>
    </submittedName>
</protein>
<proteinExistence type="predicted"/>
<name>A0A016QSK9_9DEIO</name>
<dbReference type="Proteomes" id="UP000020492">
    <property type="component" value="Unassembled WGS sequence"/>
</dbReference>
<dbReference type="EMBL" id="JHAC01000011">
    <property type="protein sequence ID" value="EYB69070.1"/>
    <property type="molecule type" value="Genomic_DNA"/>
</dbReference>
<dbReference type="RefSeq" id="WP_161636027.1">
    <property type="nucleotide sequence ID" value="NZ_JHAC01000011.1"/>
</dbReference>
<evidence type="ECO:0000313" key="1">
    <source>
        <dbReference type="EMBL" id="EYB69070.1"/>
    </source>
</evidence>
<comment type="caution">
    <text evidence="1">The sequence shown here is derived from an EMBL/GenBank/DDBJ whole genome shotgun (WGS) entry which is preliminary data.</text>
</comment>
<dbReference type="STRING" id="1476583.DEIPH_ctg011orf0037"/>
<accession>A0A016QSK9</accession>